<feature type="domain" description="Phosphatidic acid phosphatase type 2/haloperoxidase" evidence="2">
    <location>
        <begin position="66"/>
        <end position="182"/>
    </location>
</feature>
<sequence>MFLSFLVALFPPSAIDLKVSAAVQSTQGPELDKMMELISWFGAFPVPMFMGLAVAIVFYVFKFRREALFVILTFISGLISTVIKILVNRPRPTVNLVRIVEVAKQQSFPSGHTLFYTIFFGFLLFLMWNLKQINLVLRIIVALLSAFLIVTIPFSRIYLGAHWVTDVLGGFILGLICLYFIVILYLKKTQ</sequence>
<feature type="transmembrane region" description="Helical" evidence="1">
    <location>
        <begin position="37"/>
        <end position="61"/>
    </location>
</feature>
<keyword evidence="1" id="KW-0472">Membrane</keyword>
<dbReference type="GO" id="GO:0050380">
    <property type="term" value="F:undecaprenyl-diphosphatase activity"/>
    <property type="evidence" value="ECO:0007669"/>
    <property type="project" value="UniProtKB-EC"/>
</dbReference>
<feature type="transmembrane region" description="Helical" evidence="1">
    <location>
        <begin position="68"/>
        <end position="87"/>
    </location>
</feature>
<evidence type="ECO:0000313" key="4">
    <source>
        <dbReference type="Proteomes" id="UP000537718"/>
    </source>
</evidence>
<dbReference type="InterPro" id="IPR036938">
    <property type="entry name" value="PAP2/HPO_sf"/>
</dbReference>
<dbReference type="CDD" id="cd03392">
    <property type="entry name" value="PAP2_like_2"/>
    <property type="match status" value="1"/>
</dbReference>
<dbReference type="SUPFAM" id="SSF48317">
    <property type="entry name" value="Acid phosphatase/Vanadium-dependent haloperoxidase"/>
    <property type="match status" value="1"/>
</dbReference>
<dbReference type="EC" id="3.6.1.27" evidence="3"/>
<gene>
    <name evidence="3" type="ORF">HDE69_002056</name>
</gene>
<name>A0A7W8YSG9_9SPHI</name>
<proteinExistence type="predicted"/>
<feature type="transmembrane region" description="Helical" evidence="1">
    <location>
        <begin position="135"/>
        <end position="155"/>
    </location>
</feature>
<protein>
    <submittedName>
        <fullName evidence="3">Undecaprenyl-diphosphatase</fullName>
        <ecNumber evidence="3">3.6.1.27</ecNumber>
    </submittedName>
</protein>
<evidence type="ECO:0000256" key="1">
    <source>
        <dbReference type="SAM" id="Phobius"/>
    </source>
</evidence>
<keyword evidence="3" id="KW-0378">Hydrolase</keyword>
<dbReference type="AlphaFoldDB" id="A0A7W8YSG9"/>
<dbReference type="SMART" id="SM00014">
    <property type="entry name" value="acidPPc"/>
    <property type="match status" value="1"/>
</dbReference>
<keyword evidence="1" id="KW-0812">Transmembrane</keyword>
<evidence type="ECO:0000259" key="2">
    <source>
        <dbReference type="SMART" id="SM00014"/>
    </source>
</evidence>
<feature type="transmembrane region" description="Helical" evidence="1">
    <location>
        <begin position="167"/>
        <end position="186"/>
    </location>
</feature>
<dbReference type="RefSeq" id="WP_221270622.1">
    <property type="nucleotide sequence ID" value="NZ_JACHCF010000004.1"/>
</dbReference>
<dbReference type="EMBL" id="JACHCF010000004">
    <property type="protein sequence ID" value="MBB5621003.1"/>
    <property type="molecule type" value="Genomic_DNA"/>
</dbReference>
<accession>A0A7W8YSG9</accession>
<keyword evidence="1" id="KW-1133">Transmembrane helix</keyword>
<comment type="caution">
    <text evidence="3">The sequence shown here is derived from an EMBL/GenBank/DDBJ whole genome shotgun (WGS) entry which is preliminary data.</text>
</comment>
<organism evidence="3 4">
    <name type="scientific">Pedobacter cryoconitis</name>
    <dbReference type="NCBI Taxonomy" id="188932"/>
    <lineage>
        <taxon>Bacteria</taxon>
        <taxon>Pseudomonadati</taxon>
        <taxon>Bacteroidota</taxon>
        <taxon>Sphingobacteriia</taxon>
        <taxon>Sphingobacteriales</taxon>
        <taxon>Sphingobacteriaceae</taxon>
        <taxon>Pedobacter</taxon>
    </lineage>
</organism>
<dbReference type="Pfam" id="PF01569">
    <property type="entry name" value="PAP2"/>
    <property type="match status" value="1"/>
</dbReference>
<dbReference type="PANTHER" id="PTHR14969:SF13">
    <property type="entry name" value="AT30094P"/>
    <property type="match status" value="1"/>
</dbReference>
<dbReference type="Proteomes" id="UP000537718">
    <property type="component" value="Unassembled WGS sequence"/>
</dbReference>
<evidence type="ECO:0000313" key="3">
    <source>
        <dbReference type="EMBL" id="MBB5621003.1"/>
    </source>
</evidence>
<reference evidence="3 4" key="1">
    <citation type="submission" date="2020-08" db="EMBL/GenBank/DDBJ databases">
        <title>Genomic Encyclopedia of Type Strains, Phase IV (KMG-V): Genome sequencing to study the core and pangenomes of soil and plant-associated prokaryotes.</title>
        <authorList>
            <person name="Whitman W."/>
        </authorList>
    </citation>
    <scope>NUCLEOTIDE SEQUENCE [LARGE SCALE GENOMIC DNA]</scope>
    <source>
        <strain evidence="3 4">MP7CTX6</strain>
    </source>
</reference>
<feature type="transmembrane region" description="Helical" evidence="1">
    <location>
        <begin position="107"/>
        <end position="128"/>
    </location>
</feature>
<dbReference type="InterPro" id="IPR000326">
    <property type="entry name" value="PAP2/HPO"/>
</dbReference>
<dbReference type="PANTHER" id="PTHR14969">
    <property type="entry name" value="SPHINGOSINE-1-PHOSPHATE PHOSPHOHYDROLASE"/>
    <property type="match status" value="1"/>
</dbReference>
<dbReference type="Gene3D" id="1.20.144.10">
    <property type="entry name" value="Phosphatidic acid phosphatase type 2/haloperoxidase"/>
    <property type="match status" value="2"/>
</dbReference>